<evidence type="ECO:0000313" key="3">
    <source>
        <dbReference type="Proteomes" id="UP000466931"/>
    </source>
</evidence>
<accession>A0A7I7XUV1</accession>
<dbReference type="PROSITE" id="PS50921">
    <property type="entry name" value="ANTAR"/>
    <property type="match status" value="1"/>
</dbReference>
<gene>
    <name evidence="2" type="ORF">MCNF_14380</name>
</gene>
<dbReference type="InterPro" id="IPR036388">
    <property type="entry name" value="WH-like_DNA-bd_sf"/>
</dbReference>
<organism evidence="2 3">
    <name type="scientific">Mycolicibacterium confluentis</name>
    <dbReference type="NCBI Taxonomy" id="28047"/>
    <lineage>
        <taxon>Bacteria</taxon>
        <taxon>Bacillati</taxon>
        <taxon>Actinomycetota</taxon>
        <taxon>Actinomycetes</taxon>
        <taxon>Mycobacteriales</taxon>
        <taxon>Mycobacteriaceae</taxon>
        <taxon>Mycolicibacterium</taxon>
    </lineage>
</organism>
<dbReference type="InterPro" id="IPR005561">
    <property type="entry name" value="ANTAR"/>
</dbReference>
<name>A0A7I7XUV1_9MYCO</name>
<proteinExistence type="predicted"/>
<reference evidence="2" key="1">
    <citation type="journal article" date="2019" name="Emerg. Microbes Infect.">
        <title>Comprehensive subspecies identification of 175 nontuberculous mycobacteria species based on 7547 genomic profiles.</title>
        <authorList>
            <person name="Matsumoto Y."/>
            <person name="Kinjo T."/>
            <person name="Motooka D."/>
            <person name="Nabeya D."/>
            <person name="Jung N."/>
            <person name="Uechi K."/>
            <person name="Horii T."/>
            <person name="Iida T."/>
            <person name="Fujita J."/>
            <person name="Nakamura S."/>
        </authorList>
    </citation>
    <scope>NUCLEOTIDE SEQUENCE [LARGE SCALE GENOMIC DNA]</scope>
    <source>
        <strain evidence="2">JCM 13671</strain>
    </source>
</reference>
<reference evidence="2" key="2">
    <citation type="submission" date="2020-02" db="EMBL/GenBank/DDBJ databases">
        <authorList>
            <person name="Matsumoto Y."/>
            <person name="Motooka D."/>
            <person name="Nakamura S."/>
        </authorList>
    </citation>
    <scope>NUCLEOTIDE SEQUENCE</scope>
    <source>
        <strain evidence="2">JCM 13671</strain>
    </source>
</reference>
<dbReference type="RefSeq" id="WP_085153248.1">
    <property type="nucleotide sequence ID" value="NZ_AP022612.1"/>
</dbReference>
<dbReference type="AlphaFoldDB" id="A0A7I7XUV1"/>
<dbReference type="EMBL" id="AP022612">
    <property type="protein sequence ID" value="BBZ32833.1"/>
    <property type="molecule type" value="Genomic_DNA"/>
</dbReference>
<dbReference type="Proteomes" id="UP000466931">
    <property type="component" value="Chromosome"/>
</dbReference>
<evidence type="ECO:0000259" key="1">
    <source>
        <dbReference type="PROSITE" id="PS50921"/>
    </source>
</evidence>
<feature type="domain" description="ANTAR" evidence="1">
    <location>
        <begin position="1"/>
        <end position="58"/>
    </location>
</feature>
<protein>
    <recommendedName>
        <fullName evidence="1">ANTAR domain-containing protein</fullName>
    </recommendedName>
</protein>
<dbReference type="OrthoDB" id="4466580at2"/>
<dbReference type="Pfam" id="PF03861">
    <property type="entry name" value="ANTAR"/>
    <property type="match status" value="1"/>
</dbReference>
<dbReference type="SMART" id="SM01012">
    <property type="entry name" value="ANTAR"/>
    <property type="match status" value="1"/>
</dbReference>
<keyword evidence="3" id="KW-1185">Reference proteome</keyword>
<evidence type="ECO:0000313" key="2">
    <source>
        <dbReference type="EMBL" id="BBZ32833.1"/>
    </source>
</evidence>
<sequence length="101" mass="10733">MHHISTGPTGGSSRRDIDIATGILMAVRGYTERDAFNELVAAAQRTGDGITTVARALISLARNRDGAAYPAEALRAWGEFILDPLPRPASDQSATPSVLRT</sequence>
<dbReference type="GO" id="GO:0003723">
    <property type="term" value="F:RNA binding"/>
    <property type="evidence" value="ECO:0007669"/>
    <property type="project" value="InterPro"/>
</dbReference>
<dbReference type="Gene3D" id="1.10.10.10">
    <property type="entry name" value="Winged helix-like DNA-binding domain superfamily/Winged helix DNA-binding domain"/>
    <property type="match status" value="1"/>
</dbReference>